<dbReference type="InterPro" id="IPR035897">
    <property type="entry name" value="Toll_tir_struct_dom_sf"/>
</dbReference>
<dbReference type="PROSITE" id="PS50104">
    <property type="entry name" value="TIR"/>
    <property type="match status" value="1"/>
</dbReference>
<dbReference type="SUPFAM" id="SSF48371">
    <property type="entry name" value="ARM repeat"/>
    <property type="match status" value="2"/>
</dbReference>
<evidence type="ECO:0000259" key="2">
    <source>
        <dbReference type="PROSITE" id="PS50104"/>
    </source>
</evidence>
<feature type="region of interest" description="Disordered" evidence="1">
    <location>
        <begin position="418"/>
        <end position="437"/>
    </location>
</feature>
<dbReference type="GO" id="GO:0007165">
    <property type="term" value="P:signal transduction"/>
    <property type="evidence" value="ECO:0007669"/>
    <property type="project" value="InterPro"/>
</dbReference>
<dbReference type="SUPFAM" id="SSF52200">
    <property type="entry name" value="Toll/Interleukin receptor TIR domain"/>
    <property type="match status" value="1"/>
</dbReference>
<protein>
    <submittedName>
        <fullName evidence="3">TIR domain-containing protein</fullName>
    </submittedName>
</protein>
<comment type="caution">
    <text evidence="3">The sequence shown here is derived from an EMBL/GenBank/DDBJ whole genome shotgun (WGS) entry which is preliminary data.</text>
</comment>
<organism evidence="3 4">
    <name type="scientific">Haematococcus lacustris</name>
    <name type="common">Green alga</name>
    <name type="synonym">Haematococcus pluvialis</name>
    <dbReference type="NCBI Taxonomy" id="44745"/>
    <lineage>
        <taxon>Eukaryota</taxon>
        <taxon>Viridiplantae</taxon>
        <taxon>Chlorophyta</taxon>
        <taxon>core chlorophytes</taxon>
        <taxon>Chlorophyceae</taxon>
        <taxon>CS clade</taxon>
        <taxon>Chlamydomonadales</taxon>
        <taxon>Haematococcaceae</taxon>
        <taxon>Haematococcus</taxon>
    </lineage>
</organism>
<reference evidence="3 4" key="1">
    <citation type="submission" date="2020-02" db="EMBL/GenBank/DDBJ databases">
        <title>Draft genome sequence of Haematococcus lacustris strain NIES-144.</title>
        <authorList>
            <person name="Morimoto D."/>
            <person name="Nakagawa S."/>
            <person name="Yoshida T."/>
            <person name="Sawayama S."/>
        </authorList>
    </citation>
    <scope>NUCLEOTIDE SEQUENCE [LARGE SCALE GENOMIC DNA]</scope>
    <source>
        <strain evidence="3 4">NIES-144</strain>
    </source>
</reference>
<feature type="domain" description="TIR" evidence="2">
    <location>
        <begin position="975"/>
        <end position="1093"/>
    </location>
</feature>
<proteinExistence type="predicted"/>
<evidence type="ECO:0000256" key="1">
    <source>
        <dbReference type="SAM" id="MobiDB-lite"/>
    </source>
</evidence>
<dbReference type="InterPro" id="IPR000157">
    <property type="entry name" value="TIR_dom"/>
</dbReference>
<gene>
    <name evidence="3" type="ORF">HaLaN_12887</name>
</gene>
<feature type="region of interest" description="Disordered" evidence="1">
    <location>
        <begin position="479"/>
        <end position="516"/>
    </location>
</feature>
<dbReference type="InterPro" id="IPR016024">
    <property type="entry name" value="ARM-type_fold"/>
</dbReference>
<feature type="compositionally biased region" description="Gly residues" evidence="1">
    <location>
        <begin position="1275"/>
        <end position="1290"/>
    </location>
</feature>
<name>A0A699Z1P9_HAELA</name>
<dbReference type="Pfam" id="PF13676">
    <property type="entry name" value="TIR_2"/>
    <property type="match status" value="1"/>
</dbReference>
<accession>A0A699Z1P9</accession>
<feature type="compositionally biased region" description="Low complexity" evidence="1">
    <location>
        <begin position="480"/>
        <end position="510"/>
    </location>
</feature>
<evidence type="ECO:0000313" key="3">
    <source>
        <dbReference type="EMBL" id="GFH16463.1"/>
    </source>
</evidence>
<dbReference type="EMBL" id="BLLF01001001">
    <property type="protein sequence ID" value="GFH16463.1"/>
    <property type="molecule type" value="Genomic_DNA"/>
</dbReference>
<evidence type="ECO:0000313" key="4">
    <source>
        <dbReference type="Proteomes" id="UP000485058"/>
    </source>
</evidence>
<keyword evidence="4" id="KW-1185">Reference proteome</keyword>
<dbReference type="Gene3D" id="3.40.50.10140">
    <property type="entry name" value="Toll/interleukin-1 receptor homology (TIR) domain"/>
    <property type="match status" value="1"/>
</dbReference>
<feature type="region of interest" description="Disordered" evidence="1">
    <location>
        <begin position="1214"/>
        <end position="1233"/>
    </location>
</feature>
<feature type="region of interest" description="Disordered" evidence="1">
    <location>
        <begin position="1253"/>
        <end position="1304"/>
    </location>
</feature>
<dbReference type="Proteomes" id="UP000485058">
    <property type="component" value="Unassembled WGS sequence"/>
</dbReference>
<sequence length="1338" mass="138931">MNIEALDGVASARLIAALSKLDSDNGLENKKGLDELTALTKRSDDCTEVLDLMLQMGLVQKLLSFLSGKSVPDSQLVPVKGLAAEALLLPLGQALQVAALAALGELIWQRDTASDFRPVLQAQGGLAVLGTLEARDSQLLGAIAGLVPRALDPDDASVTSSSLEGDALMAVRELAWDDHNKVVEPGISCMAEAGVFDALAGLLTRSPGSSPGKSPEAIAAAEGASISKAVADSACAMLERLAAAPEGSLAPGLAAQVPRLLHQVISHLVKQLDTAQHAPERQDAALSALRKLLVTENSQSIPPAAAEAADAEGVPSRLRSVALSSEAFGGQGGWGKGDGAPESTAAAAAALLADLTVSSSLSAAYGGRPAQAAESLREVEPVVEQLMAGLDHDVEASRNFCQALYKLSLIRYDEAVEGDGQEPDTRLSGPHWQHAPPESEQYELTSQLVTMVGHAATGLTLLLLANQSKPQAAAIPRVKAGGPAAAPGSPGLQAPAASSAGEAAGNEVASTPRGPDRLLERLQRASLLMHELAGLKPLVNSRPLSYHNIDALFVHGTCQALLQGMGSYYNAQRAAAKALQRAAIMAASASNDADSPSMQEEASGLQHAVDAALAAAEETEDLSLSENGLQGEAEGAGGGRGTLQLQSSFMLPQLSPSRYASFAQSSNPLLQPLLHHETGALELMKEVVRDYDGARLKLRDIGALHLFARMLGDNLRDNLLVSLQFNLARSEALHSALKQEGCVQLMAKVLAQAPQMDGAQHEVRRLLALITLGLVASDEILTSSAQGGGAAEAAAGARQALALLDKHDLPGMMERVMRDACRDGRFVISSTTAWPFMLEPAALTVQCLARSPTYARRLADKKIPAMLLGALRNKHGSQPQVALWLVRALLNFARLPDLRPALLAADCLETLLPYTAWDDLRVADAARGCLLQLGELPDLPCKLALQSSLPEAVQPSMSQPLPPTSPSSPAPPVEPVVDVLISYKRQDAHAFARMLHTLLITRGVSCLLDFEYGQDLSDVRQVVSRCRNLVVVLTDNVLTSPRCLEEMEAAVRCDVNTVTVVKEGARGNMVGFPPQPTLRLLQPEVQKVFALKPLHHRPPSTTPGGAPGAGAGPAVDGDAAAVVAAAVVAGLAREVSSLRDSLAAQVASSTQKVAEDLGREMAALAQQGVQGLVKSLAASSLRSSGGPDAYNMSASMRMAPYIMTATHPEGAIFHSTPLDATSPPPDLPHGMSASMPSLNAMLAANSNGAMLPPIANGYNGSPGHGERQSRNPHKGSGGPGSGGGAGGGNGTAASNTTPGGVLGPAAVTPHVGGFQGARIAAQQARLTAISGRTMAVKH</sequence>